<dbReference type="EMBL" id="LN853933">
    <property type="protein sequence ID" value="CRY97112.1"/>
    <property type="molecule type" value="Genomic_DNA"/>
</dbReference>
<organism evidence="4">
    <name type="scientific">uncultured prokaryote</name>
    <dbReference type="NCBI Taxonomy" id="198431"/>
    <lineage>
        <taxon>unclassified sequences</taxon>
        <taxon>environmental samples</taxon>
    </lineage>
</organism>
<dbReference type="AlphaFoldDB" id="A0A0H5QMV6"/>
<keyword evidence="4" id="KW-0614">Plasmid</keyword>
<name>A0A0H5QMV6_9ZZZZ</name>
<reference evidence="4" key="2">
    <citation type="submission" date="2015-07" db="EMBL/GenBank/DDBJ databases">
        <title>Plasmids, circular viruses and viroids from rat gut.</title>
        <authorList>
            <person name="Jorgensen T.J."/>
            <person name="Hansen M.A."/>
            <person name="Xu Z."/>
            <person name="Tabak M.A."/>
            <person name="Sorensen S.J."/>
            <person name="Hansen L.H."/>
        </authorList>
    </citation>
    <scope>NUCLEOTIDE SEQUENCE</scope>
    <source>
        <plasmid evidence="4">pRGFK1372</plasmid>
    </source>
</reference>
<dbReference type="InterPro" id="IPR011010">
    <property type="entry name" value="DNA_brk_join_enz"/>
</dbReference>
<reference evidence="4" key="1">
    <citation type="submission" date="2015-06" db="EMBL/GenBank/DDBJ databases">
        <authorList>
            <person name="Joergensen T."/>
        </authorList>
    </citation>
    <scope>NUCLEOTIDE SEQUENCE</scope>
    <source>
        <plasmid evidence="4">pRGFK1372</plasmid>
    </source>
</reference>
<protein>
    <recommendedName>
        <fullName evidence="3">Tyr recombinase domain-containing protein</fullName>
    </recommendedName>
</protein>
<dbReference type="SUPFAM" id="SSF56349">
    <property type="entry name" value="DNA breaking-rejoining enzymes"/>
    <property type="match status" value="1"/>
</dbReference>
<evidence type="ECO:0000256" key="1">
    <source>
        <dbReference type="ARBA" id="ARBA00023172"/>
    </source>
</evidence>
<dbReference type="PROSITE" id="PS51898">
    <property type="entry name" value="TYR_RECOMBINASE"/>
    <property type="match status" value="1"/>
</dbReference>
<feature type="compositionally biased region" description="Basic residues" evidence="2">
    <location>
        <begin position="192"/>
        <end position="203"/>
    </location>
</feature>
<dbReference type="Pfam" id="PF00589">
    <property type="entry name" value="Phage_integrase"/>
    <property type="match status" value="1"/>
</dbReference>
<keyword evidence="1" id="KW-0233">DNA recombination</keyword>
<feature type="region of interest" description="Disordered" evidence="2">
    <location>
        <begin position="172"/>
        <end position="203"/>
    </location>
</feature>
<accession>A0A0H5QMV6</accession>
<geneLocation type="plasmid" evidence="4">
    <name>pRGFK1372</name>
</geneLocation>
<dbReference type="Gene3D" id="1.10.443.10">
    <property type="entry name" value="Intergrase catalytic core"/>
    <property type="match status" value="1"/>
</dbReference>
<feature type="domain" description="Tyr recombinase" evidence="3">
    <location>
        <begin position="2"/>
        <end position="178"/>
    </location>
</feature>
<dbReference type="InterPro" id="IPR013762">
    <property type="entry name" value="Integrase-like_cat_sf"/>
</dbReference>
<dbReference type="InterPro" id="IPR002104">
    <property type="entry name" value="Integrase_catalytic"/>
</dbReference>
<dbReference type="GO" id="GO:0015074">
    <property type="term" value="P:DNA integration"/>
    <property type="evidence" value="ECO:0007669"/>
    <property type="project" value="InterPro"/>
</dbReference>
<proteinExistence type="predicted"/>
<evidence type="ECO:0000259" key="3">
    <source>
        <dbReference type="PROSITE" id="PS51898"/>
    </source>
</evidence>
<evidence type="ECO:0000256" key="2">
    <source>
        <dbReference type="SAM" id="MobiDB-lite"/>
    </source>
</evidence>
<dbReference type="GO" id="GO:0003677">
    <property type="term" value="F:DNA binding"/>
    <property type="evidence" value="ECO:0007669"/>
    <property type="project" value="InterPro"/>
</dbReference>
<dbReference type="GO" id="GO:0006310">
    <property type="term" value="P:DNA recombination"/>
    <property type="evidence" value="ECO:0007669"/>
    <property type="project" value="UniProtKB-KW"/>
</dbReference>
<sequence>MGRSSWVDDDSMRLILAAMLPANRLAVQVSDATGLRISDVLSLKTDLVRRTQRPYVVDSKTGKTHRIYIPAELREQMLRQAGKVWVWPGRLHPLEQHRTRQAVYKDMVRAAAVFVRSGQVARGVQVSPHSARKRAAARAYHKSGLTAAQSVLNHAAGDVAITLLYALSDAAAGAGQTDQRASKTKGGEDKLRKRQAASRQHQR</sequence>
<evidence type="ECO:0000313" key="4">
    <source>
        <dbReference type="EMBL" id="CRY97112.1"/>
    </source>
</evidence>